<protein>
    <submittedName>
        <fullName evidence="2">Uncharacterized protein</fullName>
    </submittedName>
</protein>
<dbReference type="OrthoDB" id="6742238at2759"/>
<evidence type="ECO:0000313" key="3">
    <source>
        <dbReference type="Proteomes" id="UP000410492"/>
    </source>
</evidence>
<proteinExistence type="predicted"/>
<dbReference type="Proteomes" id="UP000410492">
    <property type="component" value="Unassembled WGS sequence"/>
</dbReference>
<dbReference type="EMBL" id="CAACVG010008920">
    <property type="protein sequence ID" value="VEN51513.1"/>
    <property type="molecule type" value="Genomic_DNA"/>
</dbReference>
<keyword evidence="3" id="KW-1185">Reference proteome</keyword>
<sequence length="291" mass="33623">MVEPTKTEAVLLTPRRDLLPEAQYWYNDHLSGSLLETIGDLSRLFAQYPTSQCMGKWLRRMQWKQKIKPRKNIEGSKETLHHGIKRSIAACIKSNSIRPWLKVIRNKAIEMDETLVGGKQPPMDDFDEKRDALRSSIQRIKAEIISAEKKLAEEMAHCDKLQAAQAADDERIKQLDEERKRVKECRNKRKRQLDDCQKRIDTLKLVHMENFSTISEALIVRRDAPAAEKNASQTIDEALQSFKSGIDDLVKNVQSNELFQNLTHTLKQFTDTVQQQGEELVKKFKDQKPAN</sequence>
<evidence type="ECO:0000256" key="1">
    <source>
        <dbReference type="SAM" id="Coils"/>
    </source>
</evidence>
<evidence type="ECO:0000313" key="2">
    <source>
        <dbReference type="EMBL" id="VEN51513.1"/>
    </source>
</evidence>
<name>A0A653CWN7_CALMS</name>
<feature type="coiled-coil region" evidence="1">
    <location>
        <begin position="123"/>
        <end position="195"/>
    </location>
</feature>
<gene>
    <name evidence="2" type="ORF">CALMAC_LOCUS11941</name>
</gene>
<organism evidence="2 3">
    <name type="scientific">Callosobruchus maculatus</name>
    <name type="common">Southern cowpea weevil</name>
    <name type="synonym">Pulse bruchid</name>
    <dbReference type="NCBI Taxonomy" id="64391"/>
    <lineage>
        <taxon>Eukaryota</taxon>
        <taxon>Metazoa</taxon>
        <taxon>Ecdysozoa</taxon>
        <taxon>Arthropoda</taxon>
        <taxon>Hexapoda</taxon>
        <taxon>Insecta</taxon>
        <taxon>Pterygota</taxon>
        <taxon>Neoptera</taxon>
        <taxon>Endopterygota</taxon>
        <taxon>Coleoptera</taxon>
        <taxon>Polyphaga</taxon>
        <taxon>Cucujiformia</taxon>
        <taxon>Chrysomeloidea</taxon>
        <taxon>Chrysomelidae</taxon>
        <taxon>Bruchinae</taxon>
        <taxon>Bruchini</taxon>
        <taxon>Callosobruchus</taxon>
    </lineage>
</organism>
<accession>A0A653CWN7</accession>
<reference evidence="2 3" key="1">
    <citation type="submission" date="2019-01" db="EMBL/GenBank/DDBJ databases">
        <authorList>
            <person name="Sayadi A."/>
        </authorList>
    </citation>
    <scope>NUCLEOTIDE SEQUENCE [LARGE SCALE GENOMIC DNA]</scope>
</reference>
<dbReference type="AlphaFoldDB" id="A0A653CWN7"/>
<keyword evidence="1" id="KW-0175">Coiled coil</keyword>